<dbReference type="GO" id="GO:0007165">
    <property type="term" value="P:signal transduction"/>
    <property type="evidence" value="ECO:0007669"/>
    <property type="project" value="UniProtKB-KW"/>
</dbReference>
<keyword evidence="2" id="KW-1003">Cell membrane</keyword>
<evidence type="ECO:0000256" key="10">
    <source>
        <dbReference type="SAM" id="Phobius"/>
    </source>
</evidence>
<dbReference type="AlphaFoldDB" id="A0A084VG46"/>
<keyword evidence="8" id="KW-0675">Receptor</keyword>
<comment type="subcellular location">
    <subcellularLocation>
        <location evidence="1">Cell membrane</location>
        <topology evidence="1">Multi-pass membrane protein</topology>
    </subcellularLocation>
</comment>
<keyword evidence="4 10" id="KW-0812">Transmembrane</keyword>
<dbReference type="GO" id="GO:0004984">
    <property type="term" value="F:olfactory receptor activity"/>
    <property type="evidence" value="ECO:0007669"/>
    <property type="project" value="InterPro"/>
</dbReference>
<evidence type="ECO:0000256" key="7">
    <source>
        <dbReference type="ARBA" id="ARBA00023136"/>
    </source>
</evidence>
<keyword evidence="5" id="KW-0552">Olfaction</keyword>
<feature type="transmembrane region" description="Helical" evidence="10">
    <location>
        <begin position="276"/>
        <end position="294"/>
    </location>
</feature>
<dbReference type="EMBL" id="ATLV01012637">
    <property type="status" value="NOT_ANNOTATED_CDS"/>
    <property type="molecule type" value="Genomic_DNA"/>
</dbReference>
<dbReference type="InterPro" id="IPR004117">
    <property type="entry name" value="7tm6_olfct_rcpt"/>
</dbReference>
<dbReference type="VEuPathDB" id="VectorBase:ASIC004113"/>
<feature type="transmembrane region" description="Helical" evidence="10">
    <location>
        <begin position="53"/>
        <end position="76"/>
    </location>
</feature>
<feature type="transmembrane region" description="Helical" evidence="10">
    <location>
        <begin position="148"/>
        <end position="165"/>
    </location>
</feature>
<sequence>MVLNITQLFSRKERIRYIPPMEAPGQPSKICFLRWVEWMDMTNGINLFERSRYGYVSTGVFWVLQIMQLLIAYNFFVVCTVTSSLEEFSIQFNQFGGILLTFSRVLCIQYNRKNLQKTAAFINASKFHHLNESANKIYTKTLHVAKRLLSSLLAIQLLSMVFWFLQNEYQARQMDVLLPMVSYLPFDPTRWSSEAKFAFRLSFYVANTQLMMAFFGSYIITSCYLLTMTIELRILNGSYETAPTNPDQLVTFLRERVVYKQELLEHIGIIKRQMNLSTLVELVFIVCLLTINALRICMTSSNPSEVFMSTSMILIYVLELFQYCWQVDEIELLQERHAFAVYSTPWYHSAQKTKALLLITIRMSQMPLNFVCGGMYRLSTVLFASVIKLIYSLVMMLLQFK</sequence>
<proteinExistence type="predicted"/>
<organism evidence="11">
    <name type="scientific">Anopheles sinensis</name>
    <name type="common">Mosquito</name>
    <dbReference type="NCBI Taxonomy" id="74873"/>
    <lineage>
        <taxon>Eukaryota</taxon>
        <taxon>Metazoa</taxon>
        <taxon>Ecdysozoa</taxon>
        <taxon>Arthropoda</taxon>
        <taxon>Hexapoda</taxon>
        <taxon>Insecta</taxon>
        <taxon>Pterygota</taxon>
        <taxon>Neoptera</taxon>
        <taxon>Endopterygota</taxon>
        <taxon>Diptera</taxon>
        <taxon>Nematocera</taxon>
        <taxon>Culicoidea</taxon>
        <taxon>Culicidae</taxon>
        <taxon>Anophelinae</taxon>
        <taxon>Anopheles</taxon>
    </lineage>
</organism>
<name>A0A084VG46_ANOSI</name>
<dbReference type="OrthoDB" id="7732123at2759"/>
<dbReference type="PANTHER" id="PTHR21137:SF35">
    <property type="entry name" value="ODORANT RECEPTOR 19A-RELATED"/>
    <property type="match status" value="1"/>
</dbReference>
<evidence type="ECO:0000256" key="2">
    <source>
        <dbReference type="ARBA" id="ARBA00022475"/>
    </source>
</evidence>
<keyword evidence="13" id="KW-1185">Reference proteome</keyword>
<reference evidence="12" key="2">
    <citation type="submission" date="2020-05" db="UniProtKB">
        <authorList>
            <consortium name="EnsemblMetazoa"/>
        </authorList>
    </citation>
    <scope>IDENTIFICATION</scope>
</reference>
<dbReference type="Pfam" id="PF02949">
    <property type="entry name" value="7tm_6"/>
    <property type="match status" value="1"/>
</dbReference>
<feature type="transmembrane region" description="Helical" evidence="10">
    <location>
        <begin position="382"/>
        <end position="400"/>
    </location>
</feature>
<dbReference type="EMBL" id="ATLV01012635">
    <property type="status" value="NOT_ANNOTATED_CDS"/>
    <property type="molecule type" value="Genomic_DNA"/>
</dbReference>
<dbReference type="EMBL" id="KE524806">
    <property type="protein sequence ID" value="KFB36940.1"/>
    <property type="molecule type" value="Genomic_DNA"/>
</dbReference>
<dbReference type="OMA" id="YCWQVDE"/>
<keyword evidence="7 10" id="KW-0472">Membrane</keyword>
<gene>
    <name evidence="11" type="ORF">ZHAS_00004113</name>
</gene>
<evidence type="ECO:0000313" key="12">
    <source>
        <dbReference type="EnsemblMetazoa" id="ASIC004113-PA"/>
    </source>
</evidence>
<evidence type="ECO:0000256" key="9">
    <source>
        <dbReference type="ARBA" id="ARBA00023224"/>
    </source>
</evidence>
<keyword evidence="3" id="KW-0716">Sensory transduction</keyword>
<evidence type="ECO:0000313" key="11">
    <source>
        <dbReference type="EMBL" id="KFB36940.1"/>
    </source>
</evidence>
<dbReference type="Proteomes" id="UP000030765">
    <property type="component" value="Unassembled WGS sequence"/>
</dbReference>
<keyword evidence="9" id="KW-0807">Transducer</keyword>
<evidence type="ECO:0000256" key="3">
    <source>
        <dbReference type="ARBA" id="ARBA00022606"/>
    </source>
</evidence>
<evidence type="ECO:0000256" key="1">
    <source>
        <dbReference type="ARBA" id="ARBA00004651"/>
    </source>
</evidence>
<evidence type="ECO:0000256" key="6">
    <source>
        <dbReference type="ARBA" id="ARBA00022989"/>
    </source>
</evidence>
<dbReference type="GO" id="GO:0005549">
    <property type="term" value="F:odorant binding"/>
    <property type="evidence" value="ECO:0007669"/>
    <property type="project" value="InterPro"/>
</dbReference>
<dbReference type="EMBL" id="ATLV01012636">
    <property type="status" value="NOT_ANNOTATED_CDS"/>
    <property type="molecule type" value="Genomic_DNA"/>
</dbReference>
<dbReference type="EnsemblMetazoa" id="ASIC004113-RA">
    <property type="protein sequence ID" value="ASIC004113-PA"/>
    <property type="gene ID" value="ASIC004113"/>
</dbReference>
<feature type="transmembrane region" description="Helical" evidence="10">
    <location>
        <begin position="88"/>
        <end position="107"/>
    </location>
</feature>
<reference evidence="11 13" key="1">
    <citation type="journal article" date="2014" name="BMC Genomics">
        <title>Genome sequence of Anopheles sinensis provides insight into genetics basis of mosquito competence for malaria parasites.</title>
        <authorList>
            <person name="Zhou D."/>
            <person name="Zhang D."/>
            <person name="Ding G."/>
            <person name="Shi L."/>
            <person name="Hou Q."/>
            <person name="Ye Y."/>
            <person name="Xu Y."/>
            <person name="Zhou H."/>
            <person name="Xiong C."/>
            <person name="Li S."/>
            <person name="Yu J."/>
            <person name="Hong S."/>
            <person name="Yu X."/>
            <person name="Zou P."/>
            <person name="Chen C."/>
            <person name="Chang X."/>
            <person name="Wang W."/>
            <person name="Lv Y."/>
            <person name="Sun Y."/>
            <person name="Ma L."/>
            <person name="Shen B."/>
            <person name="Zhu C."/>
        </authorList>
    </citation>
    <scope>NUCLEOTIDE SEQUENCE [LARGE SCALE GENOMIC DNA]</scope>
</reference>
<keyword evidence="6 10" id="KW-1133">Transmembrane helix</keyword>
<evidence type="ECO:0000313" key="13">
    <source>
        <dbReference type="Proteomes" id="UP000030765"/>
    </source>
</evidence>
<evidence type="ECO:0000256" key="4">
    <source>
        <dbReference type="ARBA" id="ARBA00022692"/>
    </source>
</evidence>
<dbReference type="GO" id="GO:0005886">
    <property type="term" value="C:plasma membrane"/>
    <property type="evidence" value="ECO:0007669"/>
    <property type="project" value="UniProtKB-SubCell"/>
</dbReference>
<accession>A0A084VG46</accession>
<dbReference type="PANTHER" id="PTHR21137">
    <property type="entry name" value="ODORANT RECEPTOR"/>
    <property type="match status" value="1"/>
</dbReference>
<feature type="transmembrane region" description="Helical" evidence="10">
    <location>
        <begin position="201"/>
        <end position="226"/>
    </location>
</feature>
<evidence type="ECO:0000256" key="8">
    <source>
        <dbReference type="ARBA" id="ARBA00023170"/>
    </source>
</evidence>
<protein>
    <submittedName>
        <fullName evidence="11">AGAP002044-PA-like protein</fullName>
    </submittedName>
</protein>
<evidence type="ECO:0000256" key="5">
    <source>
        <dbReference type="ARBA" id="ARBA00022725"/>
    </source>
</evidence>